<dbReference type="AlphaFoldDB" id="A0A7X5ZGT9"/>
<evidence type="ECO:0000313" key="4">
    <source>
        <dbReference type="Proteomes" id="UP000490980"/>
    </source>
</evidence>
<dbReference type="InterPro" id="IPR028973">
    <property type="entry name" value="PhnB-like"/>
</dbReference>
<protein>
    <submittedName>
        <fullName evidence="3">VOC family protein</fullName>
    </submittedName>
</protein>
<name>A0A7X5ZGT9_9GAMM</name>
<reference evidence="3 4" key="1">
    <citation type="submission" date="2020-03" db="EMBL/GenBank/DDBJ databases">
        <authorList>
            <person name="Lai Q."/>
        </authorList>
    </citation>
    <scope>NUCLEOTIDE SEQUENCE [LARGE SCALE GENOMIC DNA]</scope>
    <source>
        <strain evidence="3 4">CCUG 25036</strain>
    </source>
</reference>
<evidence type="ECO:0000313" key="3">
    <source>
        <dbReference type="EMBL" id="NII05092.1"/>
    </source>
</evidence>
<accession>A0A7X5ZGT9</accession>
<feature type="region of interest" description="Disordered" evidence="1">
    <location>
        <begin position="36"/>
        <end position="57"/>
    </location>
</feature>
<evidence type="ECO:0000259" key="2">
    <source>
        <dbReference type="Pfam" id="PF06983"/>
    </source>
</evidence>
<proteinExistence type="predicted"/>
<gene>
    <name evidence="3" type="ORF">HBF25_01675</name>
</gene>
<dbReference type="PANTHER" id="PTHR33990:SF1">
    <property type="entry name" value="PROTEIN YJDN"/>
    <property type="match status" value="1"/>
</dbReference>
<dbReference type="RefSeq" id="WP_166945944.1">
    <property type="nucleotide sequence ID" value="NZ_JAARLZ010000001.1"/>
</dbReference>
<dbReference type="Proteomes" id="UP000490980">
    <property type="component" value="Unassembled WGS sequence"/>
</dbReference>
<sequence>MQYLQPYLFFNGTCEEAITFYAKVLGGTISMLARFKDAPMPPPSEDPDGGPKATPEQIKENENRVMHARLDFGGQVLLASDCPSHFKYDGIQGCSITLGFAEVAEGEKAFNALAEGGQVGMPFSETFWSERFGMVVDRFGVSWMVNAGTPKAVP</sequence>
<dbReference type="PANTHER" id="PTHR33990">
    <property type="entry name" value="PROTEIN YJDN-RELATED"/>
    <property type="match status" value="1"/>
</dbReference>
<dbReference type="Pfam" id="PF06983">
    <property type="entry name" value="3-dmu-9_3-mt"/>
    <property type="match status" value="1"/>
</dbReference>
<organism evidence="3 4">
    <name type="scientific">Luteibacter anthropi</name>
    <dbReference type="NCBI Taxonomy" id="564369"/>
    <lineage>
        <taxon>Bacteria</taxon>
        <taxon>Pseudomonadati</taxon>
        <taxon>Pseudomonadota</taxon>
        <taxon>Gammaproteobacteria</taxon>
        <taxon>Lysobacterales</taxon>
        <taxon>Rhodanobacteraceae</taxon>
        <taxon>Luteibacter</taxon>
    </lineage>
</organism>
<dbReference type="CDD" id="cd06588">
    <property type="entry name" value="PhnB_like"/>
    <property type="match status" value="1"/>
</dbReference>
<keyword evidence="4" id="KW-1185">Reference proteome</keyword>
<dbReference type="EMBL" id="JAARLZ010000001">
    <property type="protein sequence ID" value="NII05092.1"/>
    <property type="molecule type" value="Genomic_DNA"/>
</dbReference>
<evidence type="ECO:0000256" key="1">
    <source>
        <dbReference type="SAM" id="MobiDB-lite"/>
    </source>
</evidence>
<dbReference type="Gene3D" id="3.10.180.10">
    <property type="entry name" value="2,3-Dihydroxybiphenyl 1,2-Dioxygenase, domain 1"/>
    <property type="match status" value="1"/>
</dbReference>
<dbReference type="SUPFAM" id="SSF54593">
    <property type="entry name" value="Glyoxalase/Bleomycin resistance protein/Dihydroxybiphenyl dioxygenase"/>
    <property type="match status" value="1"/>
</dbReference>
<dbReference type="InterPro" id="IPR029068">
    <property type="entry name" value="Glyas_Bleomycin-R_OHBP_Dase"/>
</dbReference>
<comment type="caution">
    <text evidence="3">The sequence shown here is derived from an EMBL/GenBank/DDBJ whole genome shotgun (WGS) entry which is preliminary data.</text>
</comment>
<feature type="domain" description="PhnB-like" evidence="2">
    <location>
        <begin position="53"/>
        <end position="145"/>
    </location>
</feature>